<accession>A0A8C5M9P4</accession>
<dbReference type="AlphaFoldDB" id="A0A8C5M9P4"/>
<comment type="subcellular location">
    <subcellularLocation>
        <location evidence="1">Nucleus</location>
    </subcellularLocation>
</comment>
<keyword evidence="8" id="KW-0804">Transcription</keyword>
<dbReference type="GO" id="GO:0045786">
    <property type="term" value="P:negative regulation of cell cycle"/>
    <property type="evidence" value="ECO:0007669"/>
    <property type="project" value="TreeGrafter"/>
</dbReference>
<proteinExistence type="inferred from homology"/>
<dbReference type="Gene3D" id="1.20.5.1180">
    <property type="entry name" value="Geminin coiled-coil domain"/>
    <property type="match status" value="1"/>
</dbReference>
<dbReference type="Ensembl" id="ENSLLET00000009164.1">
    <property type="protein sequence ID" value="ENSLLEP00000008818.1"/>
    <property type="gene ID" value="ENSLLEG00000005629.1"/>
</dbReference>
<dbReference type="Proteomes" id="UP000694569">
    <property type="component" value="Unplaced"/>
</dbReference>
<evidence type="ECO:0000256" key="7">
    <source>
        <dbReference type="ARBA" id="ARBA00023159"/>
    </source>
</evidence>
<dbReference type="InterPro" id="IPR022786">
    <property type="entry name" value="Geminin/Multicilin"/>
</dbReference>
<dbReference type="GO" id="GO:0030030">
    <property type="term" value="P:cell projection organization"/>
    <property type="evidence" value="ECO:0007669"/>
    <property type="project" value="UniProtKB-KW"/>
</dbReference>
<gene>
    <name evidence="14" type="primary">MCIDAS</name>
</gene>
<reference evidence="14" key="2">
    <citation type="submission" date="2025-09" db="UniProtKB">
        <authorList>
            <consortium name="Ensembl"/>
        </authorList>
    </citation>
    <scope>IDENTIFICATION</scope>
</reference>
<dbReference type="GO" id="GO:0008156">
    <property type="term" value="P:negative regulation of DNA replication"/>
    <property type="evidence" value="ECO:0007669"/>
    <property type="project" value="TreeGrafter"/>
</dbReference>
<comment type="similarity">
    <text evidence="2">Belongs to the geminin family.</text>
</comment>
<evidence type="ECO:0000256" key="2">
    <source>
        <dbReference type="ARBA" id="ARBA00007979"/>
    </source>
</evidence>
<dbReference type="GeneTree" id="ENSGT00940000153270"/>
<evidence type="ECO:0000256" key="11">
    <source>
        <dbReference type="ARBA" id="ARBA00031136"/>
    </source>
</evidence>
<keyword evidence="4" id="KW-0970">Cilium biogenesis/degradation</keyword>
<dbReference type="PANTHER" id="PTHR13372:SF3">
    <property type="entry name" value="MULTICILIN"/>
    <property type="match status" value="1"/>
</dbReference>
<feature type="coiled-coil region" evidence="13">
    <location>
        <begin position="178"/>
        <end position="205"/>
    </location>
</feature>
<evidence type="ECO:0000313" key="15">
    <source>
        <dbReference type="Proteomes" id="UP000694569"/>
    </source>
</evidence>
<keyword evidence="15" id="KW-1185">Reference proteome</keyword>
<evidence type="ECO:0000313" key="14">
    <source>
        <dbReference type="Ensembl" id="ENSLLEP00000008818.1"/>
    </source>
</evidence>
<evidence type="ECO:0000256" key="9">
    <source>
        <dbReference type="ARBA" id="ARBA00023242"/>
    </source>
</evidence>
<dbReference type="CDD" id="cd22590">
    <property type="entry name" value="McIdas_CC"/>
    <property type="match status" value="1"/>
</dbReference>
<dbReference type="GO" id="GO:0005634">
    <property type="term" value="C:nucleus"/>
    <property type="evidence" value="ECO:0007669"/>
    <property type="project" value="UniProtKB-SubCell"/>
</dbReference>
<keyword evidence="7" id="KW-0010">Activator</keyword>
<evidence type="ECO:0000256" key="13">
    <source>
        <dbReference type="SAM" id="Coils"/>
    </source>
</evidence>
<dbReference type="Pfam" id="PF07412">
    <property type="entry name" value="Geminin"/>
    <property type="match status" value="1"/>
</dbReference>
<evidence type="ECO:0000256" key="6">
    <source>
        <dbReference type="ARBA" id="ARBA00023054"/>
    </source>
</evidence>
<dbReference type="PANTHER" id="PTHR13372">
    <property type="entry name" value="GEMININ"/>
    <property type="match status" value="1"/>
</dbReference>
<keyword evidence="5" id="KW-0805">Transcription regulation</keyword>
<keyword evidence="6 13" id="KW-0175">Coiled coil</keyword>
<evidence type="ECO:0000256" key="5">
    <source>
        <dbReference type="ARBA" id="ARBA00023015"/>
    </source>
</evidence>
<evidence type="ECO:0000256" key="10">
    <source>
        <dbReference type="ARBA" id="ARBA00023306"/>
    </source>
</evidence>
<evidence type="ECO:0000256" key="8">
    <source>
        <dbReference type="ARBA" id="ARBA00023163"/>
    </source>
</evidence>
<name>A0A8C5M9P4_9ANUR</name>
<dbReference type="SUPFAM" id="SSF111469">
    <property type="entry name" value="Geminin coiled-coil domain"/>
    <property type="match status" value="1"/>
</dbReference>
<evidence type="ECO:0000256" key="12">
    <source>
        <dbReference type="ARBA" id="ARBA00033197"/>
    </source>
</evidence>
<evidence type="ECO:0000256" key="4">
    <source>
        <dbReference type="ARBA" id="ARBA00022794"/>
    </source>
</evidence>
<keyword evidence="9" id="KW-0539">Nucleus</keyword>
<evidence type="ECO:0000256" key="1">
    <source>
        <dbReference type="ARBA" id="ARBA00004123"/>
    </source>
</evidence>
<reference evidence="14" key="1">
    <citation type="submission" date="2025-08" db="UniProtKB">
        <authorList>
            <consortium name="Ensembl"/>
        </authorList>
    </citation>
    <scope>IDENTIFICATION</scope>
</reference>
<protein>
    <recommendedName>
        <fullName evidence="3">Multicilin</fullName>
    </recommendedName>
    <alternativeName>
        <fullName evidence="11">Multiciliate differentiation and DNA synthesis-associated cell cycle protein</fullName>
    </alternativeName>
    <alternativeName>
        <fullName evidence="12">Protein Idas</fullName>
    </alternativeName>
</protein>
<sequence>MENNRRRAFDKICPNTILSFSSRLCKKPEKKVPKRITPATSRPFSIYLDPSPKAVDAALTTIDWQDLADCDSVIQQDAARGTLTQQGHCLQEGSQFDLQEFRDAVDNFIADQSSQMHTAIGTPDYQMPPCDVFSQCMPAPQHGHLMPINVQPLPITEDYWKNIADQNQHALGNAMVENNQLHVTLTEKQEEITSLKEKNVHLKELATQAKHLASVLDKLMHHRSPENRTLSPNPLSPRPSVKRNLEEYYPQDSDQDCEQVDDILREISKKCNAVLGTKTQEAKRAKVLPDDAMDCQEESISDIKVCGAFHGIKTITGHSSVDFGDTDLEDFTFKTSIKEHSTIRTLAYPQGNAFTIRTAEGGYKFRWVPN</sequence>
<dbReference type="OrthoDB" id="9445365at2759"/>
<evidence type="ECO:0000256" key="3">
    <source>
        <dbReference type="ARBA" id="ARBA00018222"/>
    </source>
</evidence>
<organism evidence="14 15">
    <name type="scientific">Leptobrachium leishanense</name>
    <name type="common">Leishan spiny toad</name>
    <dbReference type="NCBI Taxonomy" id="445787"/>
    <lineage>
        <taxon>Eukaryota</taxon>
        <taxon>Metazoa</taxon>
        <taxon>Chordata</taxon>
        <taxon>Craniata</taxon>
        <taxon>Vertebrata</taxon>
        <taxon>Euteleostomi</taxon>
        <taxon>Amphibia</taxon>
        <taxon>Batrachia</taxon>
        <taxon>Anura</taxon>
        <taxon>Pelobatoidea</taxon>
        <taxon>Megophryidae</taxon>
        <taxon>Leptobrachium</taxon>
    </lineage>
</organism>
<keyword evidence="10" id="KW-0131">Cell cycle</keyword>